<reference evidence="1" key="1">
    <citation type="submission" date="2022-08" db="EMBL/GenBank/DDBJ databases">
        <title>Genome Sequence of Pycnoporus sanguineus.</title>
        <authorList>
            <person name="Buettner E."/>
        </authorList>
    </citation>
    <scope>NUCLEOTIDE SEQUENCE</scope>
    <source>
        <strain evidence="1">CG-C14</strain>
    </source>
</reference>
<sequence>MPPRQAGPATTTQPTADPGTATYYAAQPLTHRGAHARAWHLARKAKLALERQGDGIRSRRCFRLGQDGRPDKAVDADQALFGFPHTYYNHARPPQLPRLMATIVQKPQRSAAHTPPAHVQSSRRASSLGSAAGPYRRAPTLLPSPSRTYARDTAVQNGTPATSSCRYGGLTGAPPAATSSAVRADAVTDAVQATPPLHTMIYKEQSSPVPPFCLGKRRVDVDLLREPRFSAVTVLRQVRLRRNLSLPEPERRPRSPTSNSWRRSGSWSNYSRCPWIALQRRYWTVPEVATGHAQCRARTSADSSRRSSTSERNPSTSASSLARVLLLNGVRGGTPSELLLGVGEKDILYLMRTIPRREASCEWNDRKMSSPMLWVLRYMGAIRGLSPTKRGTILLTWAMPELQSPREEHIH</sequence>
<keyword evidence="2" id="KW-1185">Reference proteome</keyword>
<name>A0ACC1NLQ8_9APHY</name>
<gene>
    <name evidence="1" type="ORF">NUW54_g11161</name>
</gene>
<evidence type="ECO:0000313" key="2">
    <source>
        <dbReference type="Proteomes" id="UP001144978"/>
    </source>
</evidence>
<comment type="caution">
    <text evidence="1">The sequence shown here is derived from an EMBL/GenBank/DDBJ whole genome shotgun (WGS) entry which is preliminary data.</text>
</comment>
<accession>A0ACC1NLQ8</accession>
<protein>
    <submittedName>
        <fullName evidence="1">Uncharacterized protein</fullName>
    </submittedName>
</protein>
<dbReference type="Proteomes" id="UP001144978">
    <property type="component" value="Unassembled WGS sequence"/>
</dbReference>
<evidence type="ECO:0000313" key="1">
    <source>
        <dbReference type="EMBL" id="KAJ2979278.1"/>
    </source>
</evidence>
<dbReference type="EMBL" id="JANSHE010004264">
    <property type="protein sequence ID" value="KAJ2979278.1"/>
    <property type="molecule type" value="Genomic_DNA"/>
</dbReference>
<organism evidence="1 2">
    <name type="scientific">Trametes sanguinea</name>
    <dbReference type="NCBI Taxonomy" id="158606"/>
    <lineage>
        <taxon>Eukaryota</taxon>
        <taxon>Fungi</taxon>
        <taxon>Dikarya</taxon>
        <taxon>Basidiomycota</taxon>
        <taxon>Agaricomycotina</taxon>
        <taxon>Agaricomycetes</taxon>
        <taxon>Polyporales</taxon>
        <taxon>Polyporaceae</taxon>
        <taxon>Trametes</taxon>
    </lineage>
</organism>
<proteinExistence type="predicted"/>